<dbReference type="eggNOG" id="ENOG502ZAQ9">
    <property type="taxonomic scope" value="Bacteria"/>
</dbReference>
<dbReference type="AlphaFoldDB" id="A0A086A2Z5"/>
<name>A0A086A2Z5_9FLAO</name>
<evidence type="ECO:0000256" key="2">
    <source>
        <dbReference type="ARBA" id="ARBA00022695"/>
    </source>
</evidence>
<evidence type="ECO:0000313" key="7">
    <source>
        <dbReference type="Proteomes" id="UP000028705"/>
    </source>
</evidence>
<reference evidence="6 7" key="1">
    <citation type="submission" date="2014-07" db="EMBL/GenBank/DDBJ databases">
        <title>Genome of Chryseobacterium soli DSM 19298.</title>
        <authorList>
            <person name="Stropko S.J."/>
            <person name="Pipes S.E."/>
            <person name="Newman J."/>
        </authorList>
    </citation>
    <scope>NUCLEOTIDE SEQUENCE [LARGE SCALE GENOMIC DNA]</scope>
    <source>
        <strain evidence="6 7">DSM 19298</strain>
    </source>
</reference>
<accession>A0A086A2Z5</accession>
<keyword evidence="3" id="KW-0547">Nucleotide-binding</keyword>
<keyword evidence="7" id="KW-1185">Reference proteome</keyword>
<protein>
    <recommendedName>
        <fullName evidence="5">cGAS/DncV-like nucleotidyltransferase C-terminal helical domain-containing protein</fullName>
    </recommendedName>
</protein>
<dbReference type="EMBL" id="JPRH01000008">
    <property type="protein sequence ID" value="KFF11059.1"/>
    <property type="molecule type" value="Genomic_DNA"/>
</dbReference>
<dbReference type="OrthoDB" id="1082574at2"/>
<comment type="caution">
    <text evidence="6">The sequence shown here is derived from an EMBL/GenBank/DDBJ whole genome shotgun (WGS) entry which is preliminary data.</text>
</comment>
<organism evidence="6 7">
    <name type="scientific">Chryseobacterium soli</name>
    <dbReference type="NCBI Taxonomy" id="445961"/>
    <lineage>
        <taxon>Bacteria</taxon>
        <taxon>Pseudomonadati</taxon>
        <taxon>Bacteroidota</taxon>
        <taxon>Flavobacteriia</taxon>
        <taxon>Flavobacteriales</taxon>
        <taxon>Weeksellaceae</taxon>
        <taxon>Chryseobacterium group</taxon>
        <taxon>Chryseobacterium</taxon>
    </lineage>
</organism>
<evidence type="ECO:0000256" key="3">
    <source>
        <dbReference type="ARBA" id="ARBA00022741"/>
    </source>
</evidence>
<keyword evidence="4" id="KW-0051">Antiviral defense</keyword>
<proteinExistence type="predicted"/>
<keyword evidence="1" id="KW-0808">Transferase</keyword>
<evidence type="ECO:0000313" key="6">
    <source>
        <dbReference type="EMBL" id="KFF11059.1"/>
    </source>
</evidence>
<keyword evidence="2" id="KW-0548">Nucleotidyltransferase</keyword>
<evidence type="ECO:0000256" key="1">
    <source>
        <dbReference type="ARBA" id="ARBA00022679"/>
    </source>
</evidence>
<gene>
    <name evidence="6" type="ORF">IW15_18040</name>
</gene>
<dbReference type="InterPro" id="IPR058909">
    <property type="entry name" value="CD_NTase_C"/>
</dbReference>
<evidence type="ECO:0000259" key="5">
    <source>
        <dbReference type="Pfam" id="PF26305"/>
    </source>
</evidence>
<evidence type="ECO:0000256" key="4">
    <source>
        <dbReference type="ARBA" id="ARBA00023118"/>
    </source>
</evidence>
<dbReference type="Pfam" id="PF26305">
    <property type="entry name" value="CD_NTase_C"/>
    <property type="match status" value="1"/>
</dbReference>
<sequence>MPENFSKKLENLKNRYNPESSYLYESLKDMDSTKLSYINTPDVYVRSAMSAVDDKFTSDIIQAGNNVKTHLSRSLEDVIYEFQGSVMTNTHIKANSDIDLLVISDKFYKVPPRTDLESLMDGFILTPSQKNVVQGLINTPSFIGNSNEVLLDNRLKTEKTLQANYDDCDITKTKCVRIFNKNLKKPVEAVIACYEDDVFSIKNFREKKYRGIKIYEKNIGTGKTDHPFYTIDCINEKSANTNGRLKKMIRFLKNFMYDSDYEYNELKSFGINIICYNIETYKYSSIHYIGLLFVIQEQLQKVCDDIGYMASLTSIDGSEKLFYDNSGNFLIKKYSEVIQLNKELNELLNEIYSNFKNAI</sequence>
<dbReference type="Proteomes" id="UP000028705">
    <property type="component" value="Unassembled WGS sequence"/>
</dbReference>
<feature type="domain" description="cGAS/DncV-like nucleotidyltransferase C-terminal helical" evidence="5">
    <location>
        <begin position="234"/>
        <end position="337"/>
    </location>
</feature>
<dbReference type="RefSeq" id="WP_034713924.1">
    <property type="nucleotide sequence ID" value="NZ_JPRH01000008.1"/>
</dbReference>